<protein>
    <submittedName>
        <fullName evidence="6">Protein arginine N-methyltransferase 7</fullName>
    </submittedName>
</protein>
<dbReference type="GO" id="GO:0016274">
    <property type="term" value="F:protein-arginine N-methyltransferase activity"/>
    <property type="evidence" value="ECO:0007669"/>
    <property type="project" value="InterPro"/>
</dbReference>
<organism evidence="6 7">
    <name type="scientific">Caerostris extrusa</name>
    <name type="common">Bark spider</name>
    <name type="synonym">Caerostris bankana</name>
    <dbReference type="NCBI Taxonomy" id="172846"/>
    <lineage>
        <taxon>Eukaryota</taxon>
        <taxon>Metazoa</taxon>
        <taxon>Ecdysozoa</taxon>
        <taxon>Arthropoda</taxon>
        <taxon>Chelicerata</taxon>
        <taxon>Arachnida</taxon>
        <taxon>Araneae</taxon>
        <taxon>Araneomorphae</taxon>
        <taxon>Entelegynae</taxon>
        <taxon>Araneoidea</taxon>
        <taxon>Araneidae</taxon>
        <taxon>Caerostris</taxon>
    </lineage>
</organism>
<evidence type="ECO:0000256" key="2">
    <source>
        <dbReference type="ARBA" id="ARBA00022679"/>
    </source>
</evidence>
<dbReference type="Gene3D" id="2.70.160.11">
    <property type="entry name" value="Hnrnp arginine n-methyltransferase1"/>
    <property type="match status" value="2"/>
</dbReference>
<dbReference type="PANTHER" id="PTHR11006">
    <property type="entry name" value="PROTEIN ARGININE N-METHYLTRANSFERASE"/>
    <property type="match status" value="1"/>
</dbReference>
<dbReference type="PROSITE" id="PS51678">
    <property type="entry name" value="SAM_MT_PRMT"/>
    <property type="match status" value="1"/>
</dbReference>
<evidence type="ECO:0000256" key="3">
    <source>
        <dbReference type="ARBA" id="ARBA00022691"/>
    </source>
</evidence>
<evidence type="ECO:0000256" key="1">
    <source>
        <dbReference type="ARBA" id="ARBA00022603"/>
    </source>
</evidence>
<accession>A0AAV4XJ77</accession>
<evidence type="ECO:0000259" key="5">
    <source>
        <dbReference type="Pfam" id="PF22528"/>
    </source>
</evidence>
<dbReference type="AlphaFoldDB" id="A0AAV4XJ77"/>
<dbReference type="Proteomes" id="UP001054945">
    <property type="component" value="Unassembled WGS sequence"/>
</dbReference>
<feature type="domain" description="Protein arginine N-methyltransferase" evidence="5">
    <location>
        <begin position="130"/>
        <end position="256"/>
    </location>
</feature>
<proteinExistence type="predicted"/>
<evidence type="ECO:0000256" key="4">
    <source>
        <dbReference type="PROSITE-ProRule" id="PRU01015"/>
    </source>
</evidence>
<dbReference type="Pfam" id="PF22528">
    <property type="entry name" value="PRMT_C"/>
    <property type="match status" value="1"/>
</dbReference>
<dbReference type="GO" id="GO:0042054">
    <property type="term" value="F:histone methyltransferase activity"/>
    <property type="evidence" value="ECO:0007669"/>
    <property type="project" value="TreeGrafter"/>
</dbReference>
<keyword evidence="3 4" id="KW-0949">S-adenosyl-L-methionine</keyword>
<comment type="caution">
    <text evidence="6">The sequence shown here is derived from an EMBL/GenBank/DDBJ whole genome shotgun (WGS) entry which is preliminary data.</text>
</comment>
<gene>
    <name evidence="6" type="primary">Prmt7</name>
    <name evidence="6" type="ORF">CEXT_750011</name>
</gene>
<dbReference type="Gene3D" id="3.40.50.150">
    <property type="entry name" value="Vaccinia Virus protein VP39"/>
    <property type="match status" value="1"/>
</dbReference>
<keyword evidence="1 4" id="KW-0489">Methyltransferase</keyword>
<evidence type="ECO:0000313" key="7">
    <source>
        <dbReference type="Proteomes" id="UP001054945"/>
    </source>
</evidence>
<dbReference type="GO" id="GO:0032259">
    <property type="term" value="P:methylation"/>
    <property type="evidence" value="ECO:0007669"/>
    <property type="project" value="UniProtKB-KW"/>
</dbReference>
<dbReference type="InterPro" id="IPR025799">
    <property type="entry name" value="Arg_MeTrfase"/>
</dbReference>
<reference evidence="6 7" key="1">
    <citation type="submission" date="2021-06" db="EMBL/GenBank/DDBJ databases">
        <title>Caerostris extrusa draft genome.</title>
        <authorList>
            <person name="Kono N."/>
            <person name="Arakawa K."/>
        </authorList>
    </citation>
    <scope>NUCLEOTIDE SEQUENCE [LARGE SCALE GENOMIC DNA]</scope>
</reference>
<dbReference type="PANTHER" id="PTHR11006:SF4">
    <property type="entry name" value="PROTEIN ARGININE N-METHYLTRANSFERASE 7"/>
    <property type="match status" value="1"/>
</dbReference>
<name>A0AAV4XJ77_CAEEX</name>
<dbReference type="EMBL" id="BPLR01000417">
    <property type="protein sequence ID" value="GIY94693.1"/>
    <property type="molecule type" value="Genomic_DNA"/>
</dbReference>
<dbReference type="SUPFAM" id="SSF53335">
    <property type="entry name" value="S-adenosyl-L-methionine-dependent methyltransferases"/>
    <property type="match status" value="1"/>
</dbReference>
<evidence type="ECO:0000313" key="6">
    <source>
        <dbReference type="EMBL" id="GIY94693.1"/>
    </source>
</evidence>
<sequence length="274" mass="30742">MTVNPIIGKKEWVEKPDYYDYYQEIARSSYMLICFMMRNDSVIACEVFHPVASCAKDVIKQNGFEDKIKVVLKHSTELTVGPDGDLKEKANILVAEVFDTELIGEGALRTFQHAVKFLLEPDCIVIPSAASVYAQIIESSLISSWNTLSPVHVAPGKIIVPPKKVTSCHGSAAVHDVQMSQIPQDKFTALTDPICVFKFSFTGEKSIEMNETFIKQVTAINSDKAQWRDHWMQAIYYLPDVVNVSAGDKITLTAYHDEYSLWFAIPKASNKKNN</sequence>
<keyword evidence="7" id="KW-1185">Reference proteome</keyword>
<dbReference type="InterPro" id="IPR055135">
    <property type="entry name" value="PRMT_dom"/>
</dbReference>
<dbReference type="InterPro" id="IPR029063">
    <property type="entry name" value="SAM-dependent_MTases_sf"/>
</dbReference>
<keyword evidence="2 4" id="KW-0808">Transferase</keyword>